<organism evidence="2">
    <name type="scientific">Octopus bimaculoides</name>
    <name type="common">California two-spotted octopus</name>
    <dbReference type="NCBI Taxonomy" id="37653"/>
    <lineage>
        <taxon>Eukaryota</taxon>
        <taxon>Metazoa</taxon>
        <taxon>Spiralia</taxon>
        <taxon>Lophotrochozoa</taxon>
        <taxon>Mollusca</taxon>
        <taxon>Cephalopoda</taxon>
        <taxon>Coleoidea</taxon>
        <taxon>Octopodiformes</taxon>
        <taxon>Octopoda</taxon>
        <taxon>Incirrata</taxon>
        <taxon>Octopodidae</taxon>
        <taxon>Octopus</taxon>
    </lineage>
</organism>
<feature type="chain" id="PRO_5005584033" description="Secreted protein" evidence="1">
    <location>
        <begin position="20"/>
        <end position="81"/>
    </location>
</feature>
<name>A0A0L8HZA0_OCTBM</name>
<keyword evidence="1" id="KW-0732">Signal</keyword>
<gene>
    <name evidence="2" type="ORF">OCBIM_22001455mg</name>
</gene>
<dbReference type="AlphaFoldDB" id="A0A0L8HZA0"/>
<evidence type="ECO:0000256" key="1">
    <source>
        <dbReference type="SAM" id="SignalP"/>
    </source>
</evidence>
<reference evidence="2" key="1">
    <citation type="submission" date="2015-07" db="EMBL/GenBank/DDBJ databases">
        <title>MeaNS - Measles Nucleotide Surveillance Program.</title>
        <authorList>
            <person name="Tran T."/>
            <person name="Druce J."/>
        </authorList>
    </citation>
    <scope>NUCLEOTIDE SEQUENCE</scope>
    <source>
        <strain evidence="2">UCB-OBI-ISO-001</strain>
        <tissue evidence="2">Gonad</tissue>
    </source>
</reference>
<protein>
    <recommendedName>
        <fullName evidence="3">Secreted protein</fullName>
    </recommendedName>
</protein>
<evidence type="ECO:0008006" key="3">
    <source>
        <dbReference type="Google" id="ProtNLM"/>
    </source>
</evidence>
<feature type="signal peptide" evidence="1">
    <location>
        <begin position="1"/>
        <end position="19"/>
    </location>
</feature>
<evidence type="ECO:0000313" key="2">
    <source>
        <dbReference type="EMBL" id="KOF94573.1"/>
    </source>
</evidence>
<dbReference type="EMBL" id="KQ416933">
    <property type="protein sequence ID" value="KOF94573.1"/>
    <property type="molecule type" value="Genomic_DNA"/>
</dbReference>
<accession>A0A0L8HZA0</accession>
<proteinExistence type="predicted"/>
<sequence length="81" mass="9649">MKCCLNLFNYFVLLPCVWESTPMLPKWNTPENSPLMYNKEDAIRIIQSNTQEGRFLHSRSMWSTQTSNLNKPIIWKQKTKK</sequence>